<dbReference type="OrthoDB" id="2155246at2759"/>
<keyword evidence="1" id="KW-1133">Transmembrane helix</keyword>
<gene>
    <name evidence="2" type="ORF">DNTS_006342</name>
</gene>
<feature type="transmembrane region" description="Helical" evidence="1">
    <location>
        <begin position="158"/>
        <end position="183"/>
    </location>
</feature>
<dbReference type="Gene3D" id="3.40.220.10">
    <property type="entry name" value="Leucine Aminopeptidase, subunit E, domain 1"/>
    <property type="match status" value="1"/>
</dbReference>
<dbReference type="InterPro" id="IPR050892">
    <property type="entry name" value="ADP-ribose_metab_enzymes"/>
</dbReference>
<comment type="caution">
    <text evidence="2">The sequence shown here is derived from an EMBL/GenBank/DDBJ whole genome shotgun (WGS) entry which is preliminary data.</text>
</comment>
<dbReference type="AlphaFoldDB" id="A0A553Q5C9"/>
<dbReference type="SUPFAM" id="SSF52949">
    <property type="entry name" value="Macro domain-like"/>
    <property type="match status" value="1"/>
</dbReference>
<evidence type="ECO:0000313" key="2">
    <source>
        <dbReference type="EMBL" id="TRY85143.1"/>
    </source>
</evidence>
<keyword evidence="1" id="KW-0812">Transmembrane</keyword>
<dbReference type="EMBL" id="SRMA01026311">
    <property type="protein sequence ID" value="TRY85143.1"/>
    <property type="molecule type" value="Genomic_DNA"/>
</dbReference>
<accession>A0A553Q5C9</accession>
<dbReference type="GO" id="GO:0140291">
    <property type="term" value="P:peptidyl-glutamate ADP-deribosylation"/>
    <property type="evidence" value="ECO:0007669"/>
    <property type="project" value="TreeGrafter"/>
</dbReference>
<dbReference type="Proteomes" id="UP000316079">
    <property type="component" value="Unassembled WGS sequence"/>
</dbReference>
<dbReference type="InterPro" id="IPR043472">
    <property type="entry name" value="Macro_dom-like"/>
</dbReference>
<dbReference type="PANTHER" id="PTHR12521">
    <property type="entry name" value="PROTEIN C6ORF130"/>
    <property type="match status" value="1"/>
</dbReference>
<dbReference type="STRING" id="623744.A0A553Q5C9"/>
<evidence type="ECO:0000313" key="3">
    <source>
        <dbReference type="Proteomes" id="UP000316079"/>
    </source>
</evidence>
<organism evidence="2 3">
    <name type="scientific">Danionella cerebrum</name>
    <dbReference type="NCBI Taxonomy" id="2873325"/>
    <lineage>
        <taxon>Eukaryota</taxon>
        <taxon>Metazoa</taxon>
        <taxon>Chordata</taxon>
        <taxon>Craniata</taxon>
        <taxon>Vertebrata</taxon>
        <taxon>Euteleostomi</taxon>
        <taxon>Actinopterygii</taxon>
        <taxon>Neopterygii</taxon>
        <taxon>Teleostei</taxon>
        <taxon>Ostariophysi</taxon>
        <taxon>Cypriniformes</taxon>
        <taxon>Danionidae</taxon>
        <taxon>Danioninae</taxon>
        <taxon>Danionella</taxon>
    </lineage>
</organism>
<dbReference type="CDD" id="cd02901">
    <property type="entry name" value="Macro_Poa1p-like"/>
    <property type="match status" value="1"/>
</dbReference>
<keyword evidence="3" id="KW-1185">Reference proteome</keyword>
<protein>
    <submittedName>
        <fullName evidence="2">Uncharacterized protein</fullName>
    </submittedName>
</protein>
<keyword evidence="1" id="KW-0472">Membrane</keyword>
<evidence type="ECO:0000256" key="1">
    <source>
        <dbReference type="SAM" id="Phobius"/>
    </source>
</evidence>
<sequence>MPECGSITRVVNLNRPSAGSFLAREDFCAAIDSISPHVINLVYIQPAIPTPHLSSHITTVLRESARAVGHQYVVYIERHDFSRDNIELFFIYHCEGHTLFKTHALGYRGNLKPDPAPLLCVSNVPSAPPLPSQTPRVTPRLETVPPPRDGVVNTALRIFLAALVAIITVLLMAVITAFLSILIRKINHDAMTLSRRAIPDVEPSTRETRLLLETFQDETTSWRIDLCYIIACGTSPDNFMDSDKYICMLEDQKRNPSPVCPSWNLVGWNTSPGNWGGTPDKAKNRIHKGRSLLERLSIIRGKTNRPCKPKQCNPLIITLKDAHVLDSMYLVVGVYVSGTDPMGLIKLRVNPKLEANRVKITSPQPASENSSLIIPDRLNQQYGEIPRAVGNGISERSFKMTKQTYDRDAGERATLMETFDDALTRPIPKERYSKYHEKRGDLFDCPYTSSLAHCVAADMVMRRGIASAFLRRFGSVDYLLAQKKRVGQCAVLFRNGRYIFYLVTRNFDHEQPTYADIRKCIIDLRDKCVQLRVSQLCMPRLCFEHEGIRVVTVTAVRSETGFEDGRLICSPGERTEELHTVVFSQLDQRLDQCGWTFLLGDGLLILRLVQWIRFAEFVAVVVWTFMWGVSLGIDPRPVGAPAAWPPLLKYY</sequence>
<name>A0A553Q5C9_9TELE</name>
<proteinExistence type="predicted"/>
<reference evidence="2 3" key="1">
    <citation type="journal article" date="2019" name="Sci. Data">
        <title>Hybrid genome assembly and annotation of Danionella translucida.</title>
        <authorList>
            <person name="Kadobianskyi M."/>
            <person name="Schulze L."/>
            <person name="Schuelke M."/>
            <person name="Judkewitz B."/>
        </authorList>
    </citation>
    <scope>NUCLEOTIDE SEQUENCE [LARGE SCALE GENOMIC DNA]</scope>
    <source>
        <strain evidence="2 3">Bolton</strain>
    </source>
</reference>
<dbReference type="PANTHER" id="PTHR12521:SF0">
    <property type="entry name" value="ADP-RIBOSE GLYCOHYDROLASE OARD1"/>
    <property type="match status" value="1"/>
</dbReference>